<dbReference type="InterPro" id="IPR039439">
    <property type="entry name" value="SH3b1_dom"/>
</dbReference>
<reference evidence="7 8" key="1">
    <citation type="submission" date="2011-08" db="EMBL/GenBank/DDBJ databases">
        <title>The Genome Sequence of Selenomonas noxia F0398.</title>
        <authorList>
            <consortium name="The Broad Institute Genome Sequencing Platform"/>
            <person name="Earl A."/>
            <person name="Ward D."/>
            <person name="Feldgarden M."/>
            <person name="Gevers D."/>
            <person name="Izard J."/>
            <person name="Ganesan A."/>
            <person name="Blanton J.M."/>
            <person name="Baranova O.V."/>
            <person name="Tanner A.C."/>
            <person name="Dewhirst F.E."/>
            <person name="Young S.K."/>
            <person name="Zeng Q."/>
            <person name="Gargeya S."/>
            <person name="Fitzgerald M."/>
            <person name="Haas B."/>
            <person name="Abouelleil A."/>
            <person name="Alvarado L."/>
            <person name="Arachchi H.M."/>
            <person name="Berlin A."/>
            <person name="Brown A."/>
            <person name="Chapman S.B."/>
            <person name="Chen Z."/>
            <person name="Dunbar C."/>
            <person name="Freedman E."/>
            <person name="Gearin G."/>
            <person name="Gellesch M."/>
            <person name="Goldberg J."/>
            <person name="Griggs A."/>
            <person name="Gujja S."/>
            <person name="Heiman D."/>
            <person name="Howarth C."/>
            <person name="Larson L."/>
            <person name="Lui A."/>
            <person name="MacDonald P.J.P."/>
            <person name="Montmayeur A."/>
            <person name="Murphy C."/>
            <person name="Neiman D."/>
            <person name="Pearson M."/>
            <person name="Priest M."/>
            <person name="Roberts A."/>
            <person name="Saif S."/>
            <person name="Shea T."/>
            <person name="Shenoy N."/>
            <person name="Sisk P."/>
            <person name="Stolte C."/>
            <person name="Sykes S."/>
            <person name="Wortman J."/>
            <person name="Nusbaum C."/>
            <person name="Birren B."/>
        </authorList>
    </citation>
    <scope>NUCLEOTIDE SEQUENCE [LARGE SCALE GENOMIC DNA]</scope>
    <source>
        <strain evidence="7 8">F0398</strain>
    </source>
</reference>
<comment type="caution">
    <text evidence="7">The sequence shown here is derived from an EMBL/GenBank/DDBJ whole genome shotgun (WGS) entry which is preliminary data.</text>
</comment>
<evidence type="ECO:0000256" key="3">
    <source>
        <dbReference type="ARBA" id="ARBA00022801"/>
    </source>
</evidence>
<evidence type="ECO:0000256" key="2">
    <source>
        <dbReference type="ARBA" id="ARBA00022670"/>
    </source>
</evidence>
<dbReference type="Proteomes" id="UP000003175">
    <property type="component" value="Unassembled WGS sequence"/>
</dbReference>
<dbReference type="EMBL" id="ADGH01000003">
    <property type="protein sequence ID" value="EHG25890.1"/>
    <property type="molecule type" value="Genomic_DNA"/>
</dbReference>
<dbReference type="InterPro" id="IPR000064">
    <property type="entry name" value="NLP_P60_dom"/>
</dbReference>
<evidence type="ECO:0000259" key="6">
    <source>
        <dbReference type="PROSITE" id="PS51935"/>
    </source>
</evidence>
<dbReference type="Gene3D" id="3.90.1720.10">
    <property type="entry name" value="endopeptidase domain like (from Nostoc punctiforme)"/>
    <property type="match status" value="1"/>
</dbReference>
<feature type="domain" description="NlpC/P60" evidence="6">
    <location>
        <begin position="295"/>
        <end position="423"/>
    </location>
</feature>
<keyword evidence="4" id="KW-0788">Thiol protease</keyword>
<feature type="signal peptide" evidence="5">
    <location>
        <begin position="1"/>
        <end position="28"/>
    </location>
</feature>
<keyword evidence="5" id="KW-0732">Signal</keyword>
<evidence type="ECO:0000256" key="4">
    <source>
        <dbReference type="ARBA" id="ARBA00022807"/>
    </source>
</evidence>
<evidence type="ECO:0000313" key="7">
    <source>
        <dbReference type="EMBL" id="EHG25890.1"/>
    </source>
</evidence>
<dbReference type="Pfam" id="PF12913">
    <property type="entry name" value="SH3_6"/>
    <property type="match status" value="1"/>
</dbReference>
<dbReference type="InterPro" id="IPR051202">
    <property type="entry name" value="Peptidase_C40"/>
</dbReference>
<evidence type="ECO:0000256" key="1">
    <source>
        <dbReference type="ARBA" id="ARBA00007074"/>
    </source>
</evidence>
<dbReference type="SUPFAM" id="SSF54001">
    <property type="entry name" value="Cysteine proteinases"/>
    <property type="match status" value="1"/>
</dbReference>
<dbReference type="RefSeq" id="WP_006695876.1">
    <property type="nucleotide sequence ID" value="NZ_JH376857.1"/>
</dbReference>
<organism evidence="7 8">
    <name type="scientific">Selenomonas noxia F0398</name>
    <dbReference type="NCBI Taxonomy" id="702437"/>
    <lineage>
        <taxon>Bacteria</taxon>
        <taxon>Bacillati</taxon>
        <taxon>Bacillota</taxon>
        <taxon>Negativicutes</taxon>
        <taxon>Selenomonadales</taxon>
        <taxon>Selenomonadaceae</taxon>
        <taxon>Selenomonas</taxon>
    </lineage>
</organism>
<dbReference type="PANTHER" id="PTHR47053:SF1">
    <property type="entry name" value="MUREIN DD-ENDOPEPTIDASE MEPH-RELATED"/>
    <property type="match status" value="1"/>
</dbReference>
<dbReference type="PROSITE" id="PS51935">
    <property type="entry name" value="NLPC_P60"/>
    <property type="match status" value="1"/>
</dbReference>
<evidence type="ECO:0000256" key="5">
    <source>
        <dbReference type="SAM" id="SignalP"/>
    </source>
</evidence>
<dbReference type="PANTHER" id="PTHR47053">
    <property type="entry name" value="MUREIN DD-ENDOPEPTIDASE MEPH-RELATED"/>
    <property type="match status" value="1"/>
</dbReference>
<keyword evidence="8" id="KW-1185">Reference proteome</keyword>
<gene>
    <name evidence="7" type="ORF">HMPREF9432_00391</name>
</gene>
<accession>A0ABP2MSJ2</accession>
<dbReference type="InterPro" id="IPR038765">
    <property type="entry name" value="Papain-like_cys_pep_sf"/>
</dbReference>
<dbReference type="Pfam" id="PF00877">
    <property type="entry name" value="NLPC_P60"/>
    <property type="match status" value="1"/>
</dbReference>
<keyword evidence="2" id="KW-0645">Protease</keyword>
<name>A0ABP2MSJ2_9FIRM</name>
<feature type="chain" id="PRO_5045634551" description="NlpC/P60 domain-containing protein" evidence="5">
    <location>
        <begin position="29"/>
        <end position="444"/>
    </location>
</feature>
<proteinExistence type="inferred from homology"/>
<evidence type="ECO:0000313" key="8">
    <source>
        <dbReference type="Proteomes" id="UP000003175"/>
    </source>
</evidence>
<keyword evidence="3" id="KW-0378">Hydrolase</keyword>
<sequence>MPESFRLVRYVVYLCAAAVLSMPVPVHADLAIGGDAATPEYWLQADGDRPILTLEEIAEVNRRIAEKSGGVHDLTAVPACLPGADVQMRIRQAAQDFAEETLPELYAGGQPLSAAEWNAVRENRALDAVEATVDVRYAIALERADIRLLPTAAGWYESPDDTRYDSLQGTVIDPGEAVLVLHTSQDGAFAFVETRDYYGWAVTEKLAYAEREPWLSFLAPKHFVTVAMPRLQLWARERSLLYQLGAKIPTSESSEAARRIIVPLRDVGEHFVNGHMWVRTEGMSIDEMLPEGRLPLTHNNLIRLAFLPLGMEYGWGGANEGMDCSSYVQNIYRAMGIELPRDAELQEKACTLVPLTGLTREERYLRIAEAPPGALLFRPGHVMLYLGQDAGGTPLVIHDISSYYEGGEKQYIRKVVVSHLDFLNARGAAAIDTLDAIGLVVPAR</sequence>
<comment type="similarity">
    <text evidence="1">Belongs to the peptidase C40 family.</text>
</comment>
<protein>
    <recommendedName>
        <fullName evidence="6">NlpC/P60 domain-containing protein</fullName>
    </recommendedName>
</protein>